<evidence type="ECO:0000256" key="8">
    <source>
        <dbReference type="PIRSR" id="PIRSR621190-2"/>
    </source>
</evidence>
<feature type="binding site" evidence="8">
    <location>
        <position position="255"/>
    </location>
    <ligand>
        <name>Zn(2+)</name>
        <dbReference type="ChEBI" id="CHEBI:29105"/>
        <label>2</label>
        <note>catalytic</note>
    </ligand>
</feature>
<feature type="binding site" evidence="8">
    <location>
        <position position="215"/>
    </location>
    <ligand>
        <name>Ca(2+)</name>
        <dbReference type="ChEBI" id="CHEBI:29108"/>
        <label>3</label>
    </ligand>
</feature>
<feature type="active site" evidence="7">
    <location>
        <position position="238"/>
    </location>
</feature>
<feature type="binding site" evidence="8">
    <location>
        <position position="183"/>
    </location>
    <ligand>
        <name>Zn(2+)</name>
        <dbReference type="ChEBI" id="CHEBI:29105"/>
        <label>1</label>
    </ligand>
</feature>
<feature type="binding site" evidence="8">
    <location>
        <position position="237"/>
    </location>
    <ligand>
        <name>Zn(2+)</name>
        <dbReference type="ChEBI" id="CHEBI:29105"/>
        <label>2</label>
        <note>catalytic</note>
    </ligand>
</feature>
<evidence type="ECO:0000256" key="4">
    <source>
        <dbReference type="ARBA" id="ARBA00022801"/>
    </source>
</evidence>
<dbReference type="InterPro" id="IPR021190">
    <property type="entry name" value="Pept_M10A"/>
</dbReference>
<evidence type="ECO:0000256" key="2">
    <source>
        <dbReference type="ARBA" id="ARBA00022670"/>
    </source>
</evidence>
<dbReference type="InterPro" id="IPR024079">
    <property type="entry name" value="MetalloPept_cat_dom_sf"/>
</dbReference>
<feature type="binding site" evidence="8">
    <location>
        <position position="203"/>
    </location>
    <ligand>
        <name>Zn(2+)</name>
        <dbReference type="ChEBI" id="CHEBI:29105"/>
        <label>1</label>
    </ligand>
</feature>
<dbReference type="Pfam" id="PF00413">
    <property type="entry name" value="Peptidase_M10"/>
    <property type="match status" value="1"/>
</dbReference>
<gene>
    <name evidence="11" type="ORF">DGYR_LOCUS12539</name>
</gene>
<dbReference type="PANTHER" id="PTHR10201">
    <property type="entry name" value="MATRIX METALLOPROTEINASE"/>
    <property type="match status" value="1"/>
</dbReference>
<dbReference type="GO" id="GO:0004222">
    <property type="term" value="F:metalloendopeptidase activity"/>
    <property type="evidence" value="ECO:0007669"/>
    <property type="project" value="InterPro"/>
</dbReference>
<comment type="cofactor">
    <cofactor evidence="8">
        <name>Zn(2+)</name>
        <dbReference type="ChEBI" id="CHEBI:29105"/>
    </cofactor>
    <text evidence="8">Binds 2 Zn(2+) ions per subunit.</text>
</comment>
<dbReference type="PANTHER" id="PTHR10201:SF323">
    <property type="entry name" value="MATRIX METALLOPROTEINASE-21"/>
    <property type="match status" value="1"/>
</dbReference>
<evidence type="ECO:0000313" key="12">
    <source>
        <dbReference type="Proteomes" id="UP000549394"/>
    </source>
</evidence>
<protein>
    <submittedName>
        <fullName evidence="11">DgyrCDS13345</fullName>
    </submittedName>
</protein>
<keyword evidence="8" id="KW-0106">Calcium</keyword>
<feature type="binding site" evidence="8">
    <location>
        <position position="211"/>
    </location>
    <ligand>
        <name>Ca(2+)</name>
        <dbReference type="ChEBI" id="CHEBI:29108"/>
        <label>2</label>
    </ligand>
</feature>
<feature type="binding site" evidence="8">
    <location>
        <position position="196"/>
    </location>
    <ligand>
        <name>Ca(2+)</name>
        <dbReference type="ChEBI" id="CHEBI:29108"/>
        <label>3</label>
    </ligand>
</feature>
<feature type="binding site" evidence="8">
    <location>
        <position position="241"/>
    </location>
    <ligand>
        <name>Zn(2+)</name>
        <dbReference type="ChEBI" id="CHEBI:29105"/>
        <label>2</label>
        <note>catalytic</note>
    </ligand>
</feature>
<sequence>MISIYLSCLFIAFATALPRVDKYDTSLENYEIMAEIEEYLLQFSDYQKPQELTSFWESDSYKDSLIGAKRELGLEENTEITSEFLDLIRQDRCGNSESKESLAFSAVLKWPNKNDITYCIDYDNLHPTIPVSKQVGIFEQGLIDWNKYANFKVRRVAFPKGYTKFWKFQLACGIAFRFAPKYHDYMHSGSNYNFDGRGKVLAHATLPQDGDIHYDMAEPWATDGSSGTKDLYSVTIHELGHSLGLAHSRERSAVMYPIYGYKKKISSDDINGIRALYG</sequence>
<keyword evidence="4" id="KW-0378">Hydrolase</keyword>
<evidence type="ECO:0000256" key="1">
    <source>
        <dbReference type="ARBA" id="ARBA00010370"/>
    </source>
</evidence>
<dbReference type="SUPFAM" id="SSF55486">
    <property type="entry name" value="Metalloproteases ('zincins'), catalytic domain"/>
    <property type="match status" value="1"/>
</dbReference>
<evidence type="ECO:0000256" key="9">
    <source>
        <dbReference type="SAM" id="SignalP"/>
    </source>
</evidence>
<feature type="binding site" evidence="8">
    <location>
        <position position="218"/>
    </location>
    <ligand>
        <name>Ca(2+)</name>
        <dbReference type="ChEBI" id="CHEBI:29108"/>
        <label>1</label>
    </ligand>
</feature>
<evidence type="ECO:0000259" key="10">
    <source>
        <dbReference type="SMART" id="SM00235"/>
    </source>
</evidence>
<keyword evidence="12" id="KW-1185">Reference proteome</keyword>
<dbReference type="Proteomes" id="UP000549394">
    <property type="component" value="Unassembled WGS sequence"/>
</dbReference>
<dbReference type="InterPro" id="IPR006026">
    <property type="entry name" value="Peptidase_Metallo"/>
</dbReference>
<feature type="binding site" description="in inhibited form" evidence="8">
    <location>
        <position position="93"/>
    </location>
    <ligand>
        <name>Zn(2+)</name>
        <dbReference type="ChEBI" id="CHEBI:29105"/>
        <label>2</label>
        <note>catalytic</note>
    </ligand>
</feature>
<feature type="binding site" evidence="8">
    <location>
        <position position="218"/>
    </location>
    <ligand>
        <name>Ca(2+)</name>
        <dbReference type="ChEBI" id="CHEBI:29108"/>
        <label>3</label>
    </ligand>
</feature>
<proteinExistence type="inferred from homology"/>
<dbReference type="InterPro" id="IPR001818">
    <property type="entry name" value="Pept_M10_metallopeptidase"/>
</dbReference>
<dbReference type="GO" id="GO:0031012">
    <property type="term" value="C:extracellular matrix"/>
    <property type="evidence" value="ECO:0007669"/>
    <property type="project" value="InterPro"/>
</dbReference>
<dbReference type="GO" id="GO:0008270">
    <property type="term" value="F:zinc ion binding"/>
    <property type="evidence" value="ECO:0007669"/>
    <property type="project" value="InterPro"/>
</dbReference>
<reference evidence="11 12" key="1">
    <citation type="submission" date="2020-08" db="EMBL/GenBank/DDBJ databases">
        <authorList>
            <person name="Hejnol A."/>
        </authorList>
    </citation>
    <scope>NUCLEOTIDE SEQUENCE [LARGE SCALE GENOMIC DNA]</scope>
</reference>
<dbReference type="AlphaFoldDB" id="A0A7I8WAF0"/>
<feature type="signal peptide" evidence="9">
    <location>
        <begin position="1"/>
        <end position="16"/>
    </location>
</feature>
<feature type="binding site" evidence="8">
    <location>
        <position position="195"/>
    </location>
    <ligand>
        <name>Ca(2+)</name>
        <dbReference type="ChEBI" id="CHEBI:29108"/>
        <label>3</label>
    </ligand>
</feature>
<evidence type="ECO:0000313" key="11">
    <source>
        <dbReference type="EMBL" id="CAD5125100.1"/>
    </source>
</evidence>
<keyword evidence="9" id="KW-0732">Signal</keyword>
<dbReference type="Gene3D" id="3.40.390.10">
    <property type="entry name" value="Collagenase (Catalytic Domain)"/>
    <property type="match status" value="1"/>
</dbReference>
<dbReference type="SMART" id="SM00235">
    <property type="entry name" value="ZnMc"/>
    <property type="match status" value="1"/>
</dbReference>
<feature type="binding site" evidence="8">
    <location>
        <position position="213"/>
    </location>
    <ligand>
        <name>Zn(2+)</name>
        <dbReference type="ChEBI" id="CHEBI:29105"/>
        <label>1</label>
    </ligand>
</feature>
<dbReference type="EMBL" id="CAJFCJ010000024">
    <property type="protein sequence ID" value="CAD5125100.1"/>
    <property type="molecule type" value="Genomic_DNA"/>
</dbReference>
<comment type="caution">
    <text evidence="11">The sequence shown here is derived from an EMBL/GenBank/DDBJ whole genome shotgun (WGS) entry which is preliminary data.</text>
</comment>
<dbReference type="GO" id="GO:0006508">
    <property type="term" value="P:proteolysis"/>
    <property type="evidence" value="ECO:0007669"/>
    <property type="project" value="UniProtKB-KW"/>
</dbReference>
<feature type="chain" id="PRO_5029783755" evidence="9">
    <location>
        <begin position="17"/>
        <end position="278"/>
    </location>
</feature>
<evidence type="ECO:0000256" key="7">
    <source>
        <dbReference type="PIRSR" id="PIRSR621190-1"/>
    </source>
</evidence>
<name>A0A7I8WAF0_9ANNE</name>
<comment type="similarity">
    <text evidence="1">Belongs to the peptidase M10A family.</text>
</comment>
<keyword evidence="5 8" id="KW-0862">Zinc</keyword>
<keyword evidence="2" id="KW-0645">Protease</keyword>
<organism evidence="11 12">
    <name type="scientific">Dimorphilus gyrociliatus</name>
    <dbReference type="NCBI Taxonomy" id="2664684"/>
    <lineage>
        <taxon>Eukaryota</taxon>
        <taxon>Metazoa</taxon>
        <taxon>Spiralia</taxon>
        <taxon>Lophotrochozoa</taxon>
        <taxon>Annelida</taxon>
        <taxon>Polychaeta</taxon>
        <taxon>Polychaeta incertae sedis</taxon>
        <taxon>Dinophilidae</taxon>
        <taxon>Dimorphilus</taxon>
    </lineage>
</organism>
<feature type="binding site" evidence="8">
    <location>
        <position position="247"/>
    </location>
    <ligand>
        <name>Zn(2+)</name>
        <dbReference type="ChEBI" id="CHEBI:29105"/>
        <label>2</label>
        <note>catalytic</note>
    </ligand>
</feature>
<evidence type="ECO:0000256" key="5">
    <source>
        <dbReference type="ARBA" id="ARBA00022833"/>
    </source>
</evidence>
<feature type="domain" description="Peptidase metallopeptidase" evidence="10">
    <location>
        <begin position="106"/>
        <end position="278"/>
    </location>
</feature>
<comment type="cofactor">
    <cofactor evidence="8">
        <name>Ca(2+)</name>
        <dbReference type="ChEBI" id="CHEBI:29108"/>
    </cofactor>
    <text evidence="8">Can bind about 5 Ca(2+) ions per subunit.</text>
</comment>
<evidence type="ECO:0000256" key="3">
    <source>
        <dbReference type="ARBA" id="ARBA00022723"/>
    </source>
</evidence>
<accession>A0A7I8WAF0</accession>
<dbReference type="PRINTS" id="PR00138">
    <property type="entry name" value="MATRIXIN"/>
</dbReference>
<dbReference type="OrthoDB" id="406838at2759"/>
<keyword evidence="6" id="KW-0482">Metalloprotease</keyword>
<keyword evidence="3 8" id="KW-0479">Metal-binding</keyword>
<evidence type="ECO:0000256" key="6">
    <source>
        <dbReference type="ARBA" id="ARBA00023049"/>
    </source>
</evidence>